<evidence type="ECO:0000259" key="3">
    <source>
        <dbReference type="Pfam" id="PF01471"/>
    </source>
</evidence>
<dbReference type="PANTHER" id="PTHR30469">
    <property type="entry name" value="MULTIDRUG RESISTANCE PROTEIN MDTA"/>
    <property type="match status" value="1"/>
</dbReference>
<proteinExistence type="predicted"/>
<keyword evidence="5" id="KW-1185">Reference proteome</keyword>
<dbReference type="RefSeq" id="WP_216587394.1">
    <property type="nucleotide sequence ID" value="NZ_JAGJBZ010000002.1"/>
</dbReference>
<accession>A0ABU4L269</accession>
<evidence type="ECO:0000256" key="2">
    <source>
        <dbReference type="SAM" id="Phobius"/>
    </source>
</evidence>
<reference evidence="4 5" key="1">
    <citation type="journal article" date="2023" name="Microb. Genom.">
        <title>Mesoterricola silvestris gen. nov., sp. nov., Mesoterricola sediminis sp. nov., Geothrix oryzae sp. nov., Geothrix edaphica sp. nov., Geothrix rubra sp. nov., and Geothrix limicola sp. nov., six novel members of Acidobacteriota isolated from soils.</title>
        <authorList>
            <person name="Weisberg A.J."/>
            <person name="Pearce E."/>
            <person name="Kramer C.G."/>
            <person name="Chang J.H."/>
            <person name="Clarke C.R."/>
        </authorList>
    </citation>
    <scope>NUCLEOTIDE SEQUENCE [LARGE SCALE GENOMIC DNA]</scope>
    <source>
        <strain evidence="4 5">NRRL_B-2795</strain>
    </source>
</reference>
<feature type="compositionally biased region" description="Gly residues" evidence="1">
    <location>
        <begin position="370"/>
        <end position="381"/>
    </location>
</feature>
<feature type="region of interest" description="Disordered" evidence="1">
    <location>
        <begin position="344"/>
        <end position="381"/>
    </location>
</feature>
<name>A0ABU4L269_9ACTN</name>
<keyword evidence="2" id="KW-1133">Transmembrane helix</keyword>
<evidence type="ECO:0000313" key="4">
    <source>
        <dbReference type="EMBL" id="MDX2909767.1"/>
    </source>
</evidence>
<sequence>MPEKHDAAPDETPEEPEAREESDGPEELEGPAEESPGGRGLVARRRTLLITVVAAAVVLSAGGIGAATLVKSPAERAASEGPPPADVLTAPVEYRVLKDSVVLRGTVRADQTVEITALSAGGGDAVRAVVTRTPLREGADVDAGSLLIEISGRPLFALQGTLPAYRDLKPGAHGADVTQLQQALARLGHTTTPDAKGTFGTGTKRALTAFYASRGYDPLPATADGGAALAAAERTVTQAERAWEDAPKGKAKGRAAEDLATAKAERAALEAVDGPMLPAAEVVFLRSLPARADRLGTRVGAEAGPGTELLTVSSGELVVQGALGPEQRALVRAGQQVEILSEVTGTTADGTVSTVSEQPDRNTGDSQNSGDGGSGEGNGGGYVVLVDPVRKLPVKLAGEDVRLTVTAGSSKEKVLIVPVSAISAGADGKAVVTVYGPDGRHRRTEVTTGTTGNGFVAVRPVGRAPLRAGDRVIVGVTGGTPDGDTGDGTSGRTDSGTVGENAG</sequence>
<dbReference type="EMBL" id="JARAVY010000004">
    <property type="protein sequence ID" value="MDX2909767.1"/>
    <property type="molecule type" value="Genomic_DNA"/>
</dbReference>
<gene>
    <name evidence="4" type="ORF">PV517_13780</name>
</gene>
<feature type="transmembrane region" description="Helical" evidence="2">
    <location>
        <begin position="48"/>
        <end position="70"/>
    </location>
</feature>
<dbReference type="Pfam" id="PF01471">
    <property type="entry name" value="PG_binding_1"/>
    <property type="match status" value="1"/>
</dbReference>
<feature type="region of interest" description="Disordered" evidence="1">
    <location>
        <begin position="474"/>
        <end position="503"/>
    </location>
</feature>
<feature type="compositionally biased region" description="Gly residues" evidence="1">
    <location>
        <begin position="476"/>
        <end position="489"/>
    </location>
</feature>
<comment type="caution">
    <text evidence="4">The sequence shown here is derived from an EMBL/GenBank/DDBJ whole genome shotgun (WGS) entry which is preliminary data.</text>
</comment>
<feature type="compositionally biased region" description="Low complexity" evidence="1">
    <location>
        <begin position="490"/>
        <end position="503"/>
    </location>
</feature>
<dbReference type="Proteomes" id="UP001271723">
    <property type="component" value="Unassembled WGS sequence"/>
</dbReference>
<evidence type="ECO:0000256" key="1">
    <source>
        <dbReference type="SAM" id="MobiDB-lite"/>
    </source>
</evidence>
<keyword evidence="2" id="KW-0472">Membrane</keyword>
<feature type="compositionally biased region" description="Acidic residues" evidence="1">
    <location>
        <begin position="9"/>
        <end position="32"/>
    </location>
</feature>
<organism evidence="4 5">
    <name type="scientific">Streptomyces griseiscabiei</name>
    <dbReference type="NCBI Taxonomy" id="2993540"/>
    <lineage>
        <taxon>Bacteria</taxon>
        <taxon>Bacillati</taxon>
        <taxon>Actinomycetota</taxon>
        <taxon>Actinomycetes</taxon>
        <taxon>Kitasatosporales</taxon>
        <taxon>Streptomycetaceae</taxon>
        <taxon>Streptomyces</taxon>
    </lineage>
</organism>
<feature type="compositionally biased region" description="Polar residues" evidence="1">
    <location>
        <begin position="344"/>
        <end position="357"/>
    </location>
</feature>
<protein>
    <submittedName>
        <fullName evidence="4">Peptidoglycan-binding protein</fullName>
    </submittedName>
</protein>
<evidence type="ECO:0000313" key="5">
    <source>
        <dbReference type="Proteomes" id="UP001271723"/>
    </source>
</evidence>
<feature type="region of interest" description="Disordered" evidence="1">
    <location>
        <begin position="1"/>
        <end position="40"/>
    </location>
</feature>
<dbReference type="InterPro" id="IPR002477">
    <property type="entry name" value="Peptidoglycan-bd-like"/>
</dbReference>
<feature type="domain" description="Peptidoglycan binding-like" evidence="3">
    <location>
        <begin position="174"/>
        <end position="210"/>
    </location>
</feature>
<keyword evidence="2" id="KW-0812">Transmembrane</keyword>